<dbReference type="AlphaFoldDB" id="A0A516NQE4"/>
<gene>
    <name evidence="1" type="ORF">FOH10_22660</name>
</gene>
<evidence type="ECO:0000313" key="1">
    <source>
        <dbReference type="EMBL" id="QDP81103.1"/>
    </source>
</evidence>
<dbReference type="GeneID" id="80335165"/>
<dbReference type="KEGG" id="nod:FOH10_22660"/>
<dbReference type="EMBL" id="CP041695">
    <property type="protein sequence ID" value="QDP81103.1"/>
    <property type="molecule type" value="Genomic_DNA"/>
</dbReference>
<protein>
    <submittedName>
        <fullName evidence="1">Uncharacterized protein</fullName>
    </submittedName>
</protein>
<organism evidence="1 2">
    <name type="scientific">Nocardia otitidiscaviarum</name>
    <dbReference type="NCBI Taxonomy" id="1823"/>
    <lineage>
        <taxon>Bacteria</taxon>
        <taxon>Bacillati</taxon>
        <taxon>Actinomycetota</taxon>
        <taxon>Actinomycetes</taxon>
        <taxon>Mycobacteriales</taxon>
        <taxon>Nocardiaceae</taxon>
        <taxon>Nocardia</taxon>
    </lineage>
</organism>
<evidence type="ECO:0000313" key="2">
    <source>
        <dbReference type="Proteomes" id="UP000317039"/>
    </source>
</evidence>
<accession>A0A516NQE4</accession>
<sequence>MTLSVLHRLAGDDLECPGEMAHPWVPRNEIEHQRAAQGVAVRPRMLGVFSRFAGDEVWGQVSFAQ</sequence>
<dbReference type="RefSeq" id="WP_143982235.1">
    <property type="nucleotide sequence ID" value="NZ_CP041695.1"/>
</dbReference>
<reference evidence="1 2" key="1">
    <citation type="submission" date="2019-07" db="EMBL/GenBank/DDBJ databases">
        <title>Complete Genome Sequence and Methylome Analysis of Nocardia otitidis-caviarum NEB252.</title>
        <authorList>
            <person name="Fomenkov A."/>
            <person name="Anton B.P."/>
            <person name="Vincze T."/>
            <person name="Roberts R.J."/>
        </authorList>
    </citation>
    <scope>NUCLEOTIDE SEQUENCE [LARGE SCALE GENOMIC DNA]</scope>
    <source>
        <strain evidence="1 2">NEB252</strain>
    </source>
</reference>
<name>A0A516NQE4_9NOCA</name>
<proteinExistence type="predicted"/>
<dbReference type="Proteomes" id="UP000317039">
    <property type="component" value="Chromosome"/>
</dbReference>